<dbReference type="SUPFAM" id="SSF46785">
    <property type="entry name" value="Winged helix' DNA-binding domain"/>
    <property type="match status" value="2"/>
</dbReference>
<keyword evidence="3" id="KW-1185">Reference proteome</keyword>
<evidence type="ECO:0000256" key="1">
    <source>
        <dbReference type="ARBA" id="ARBA00009834"/>
    </source>
</evidence>
<comment type="caution">
    <text evidence="2">The sequence shown here is derived from an EMBL/GenBank/DDBJ whole genome shotgun (WGS) entry which is preliminary data.</text>
</comment>
<reference evidence="2" key="1">
    <citation type="submission" date="2022-10" db="EMBL/GenBank/DDBJ databases">
        <title>Culturing micro-colonial fungi from biological soil crusts in the Mojave desert and describing Neophaeococcomyces mojavensis, and introducing the new genera and species Taxawa tesnikishii.</title>
        <authorList>
            <person name="Kurbessoian T."/>
            <person name="Stajich J.E."/>
        </authorList>
    </citation>
    <scope>NUCLEOTIDE SEQUENCE</scope>
    <source>
        <strain evidence="2">TK_1</strain>
    </source>
</reference>
<dbReference type="PANTHER" id="PTHR12806">
    <property type="entry name" value="EAP30 SUBUNIT OF ELL COMPLEX"/>
    <property type="match status" value="1"/>
</dbReference>
<dbReference type="Gene3D" id="6.10.140.180">
    <property type="match status" value="1"/>
</dbReference>
<accession>A0ABQ9NRD5</accession>
<comment type="similarity">
    <text evidence="1">Belongs to the SNF8 family.</text>
</comment>
<dbReference type="InterPro" id="IPR036390">
    <property type="entry name" value="WH_DNA-bd_sf"/>
</dbReference>
<dbReference type="InterPro" id="IPR040608">
    <property type="entry name" value="Snf8/Vps36"/>
</dbReference>
<dbReference type="Pfam" id="PF04157">
    <property type="entry name" value="EAP30"/>
    <property type="match status" value="1"/>
</dbReference>
<proteinExistence type="inferred from homology"/>
<organism evidence="2 3">
    <name type="scientific">Coniosporium apollinis</name>
    <dbReference type="NCBI Taxonomy" id="61459"/>
    <lineage>
        <taxon>Eukaryota</taxon>
        <taxon>Fungi</taxon>
        <taxon>Dikarya</taxon>
        <taxon>Ascomycota</taxon>
        <taxon>Pezizomycotina</taxon>
        <taxon>Dothideomycetes</taxon>
        <taxon>Dothideomycetes incertae sedis</taxon>
        <taxon>Coniosporium</taxon>
    </lineage>
</organism>
<dbReference type="PANTHER" id="PTHR12806:SF0">
    <property type="entry name" value="VACUOLAR-SORTING PROTEIN SNF8"/>
    <property type="match status" value="1"/>
</dbReference>
<evidence type="ECO:0000313" key="3">
    <source>
        <dbReference type="Proteomes" id="UP001172684"/>
    </source>
</evidence>
<gene>
    <name evidence="2" type="primary">dot2</name>
    <name evidence="2" type="ORF">H2201_004988</name>
</gene>
<protein>
    <submittedName>
        <fullName evidence="2">ESCRT II complex subunit Dot2</fullName>
    </submittedName>
</protein>
<dbReference type="Gene3D" id="1.10.10.10">
    <property type="entry name" value="Winged helix-like DNA-binding domain superfamily/Winged helix DNA-binding domain"/>
    <property type="match status" value="2"/>
</dbReference>
<dbReference type="PIRSF" id="PIRSF017215">
    <property type="entry name" value="ESCRT2_Vps22"/>
    <property type="match status" value="1"/>
</dbReference>
<name>A0ABQ9NRD5_9PEZI</name>
<sequence>MSTPHRIPGLSAFSRTQITAAQYASHGRTLQETHASSLQTQLAVFQSLLHQFAVTHAKDIRSNPTFRAEFARMCNAIGVDPLASSHTARGGKESGGSFWSQMLGGSVNDFYFELAVRVVEVCRDTRAENGGLVAVAEVRQRVQKGRGVGGGMEVSEYVEPPLLVEEMVLVLGMMKLMHMCSDDILRAVKSLEPLGSGFTILNLGHKQMIRSVPKELNTDQSTVLEAIQVLGHVTVSMLQINLNWERPRAIAVIDDLMADSLVWVDKQADETEYWSPTFIHDTGGQ</sequence>
<evidence type="ECO:0000313" key="2">
    <source>
        <dbReference type="EMBL" id="KAJ9664936.1"/>
    </source>
</evidence>
<dbReference type="EMBL" id="JAPDRL010000034">
    <property type="protein sequence ID" value="KAJ9664936.1"/>
    <property type="molecule type" value="Genomic_DNA"/>
</dbReference>
<dbReference type="InterPro" id="IPR036388">
    <property type="entry name" value="WH-like_DNA-bd_sf"/>
</dbReference>
<dbReference type="InterPro" id="IPR016689">
    <property type="entry name" value="ESCRT-2_cplx_Snf8"/>
</dbReference>
<dbReference type="Proteomes" id="UP001172684">
    <property type="component" value="Unassembled WGS sequence"/>
</dbReference>